<gene>
    <name evidence="1" type="ORF">PVAP13_2NG247509</name>
</gene>
<dbReference type="Gene3D" id="3.60.10.10">
    <property type="entry name" value="Endonuclease/exonuclease/phosphatase"/>
    <property type="match status" value="1"/>
</dbReference>
<proteinExistence type="predicted"/>
<sequence>MVIGGDYNLVRNQREKSHGMVDHCWANAFNHWINSWGLTELKNPSRSYTWFNNQDNPIMAALDRVLVNTPFDHLYPLASVKSVSRAGSDHAPLIINFGTNNTPKHSPFRFEKWWLLQPDFPELIRKIWETPCCLDNPMDVWQFKVRLLRKKLRG</sequence>
<keyword evidence="2" id="KW-1185">Reference proteome</keyword>
<evidence type="ECO:0008006" key="3">
    <source>
        <dbReference type="Google" id="ProtNLM"/>
    </source>
</evidence>
<dbReference type="PANTHER" id="PTHR33710:SF71">
    <property type="entry name" value="ENDONUCLEASE_EXONUCLEASE_PHOSPHATASE DOMAIN-CONTAINING PROTEIN"/>
    <property type="match status" value="1"/>
</dbReference>
<evidence type="ECO:0000313" key="2">
    <source>
        <dbReference type="Proteomes" id="UP000823388"/>
    </source>
</evidence>
<dbReference type="AlphaFoldDB" id="A0A8T0VAI0"/>
<protein>
    <recommendedName>
        <fullName evidence="3">Endonuclease/exonuclease/phosphatase domain-containing protein</fullName>
    </recommendedName>
</protein>
<dbReference type="EMBL" id="CM029040">
    <property type="protein sequence ID" value="KAG2633751.1"/>
    <property type="molecule type" value="Genomic_DNA"/>
</dbReference>
<comment type="caution">
    <text evidence="1">The sequence shown here is derived from an EMBL/GenBank/DDBJ whole genome shotgun (WGS) entry which is preliminary data.</text>
</comment>
<organism evidence="1 2">
    <name type="scientific">Panicum virgatum</name>
    <name type="common">Blackwell switchgrass</name>
    <dbReference type="NCBI Taxonomy" id="38727"/>
    <lineage>
        <taxon>Eukaryota</taxon>
        <taxon>Viridiplantae</taxon>
        <taxon>Streptophyta</taxon>
        <taxon>Embryophyta</taxon>
        <taxon>Tracheophyta</taxon>
        <taxon>Spermatophyta</taxon>
        <taxon>Magnoliopsida</taxon>
        <taxon>Liliopsida</taxon>
        <taxon>Poales</taxon>
        <taxon>Poaceae</taxon>
        <taxon>PACMAD clade</taxon>
        <taxon>Panicoideae</taxon>
        <taxon>Panicodae</taxon>
        <taxon>Paniceae</taxon>
        <taxon>Panicinae</taxon>
        <taxon>Panicum</taxon>
        <taxon>Panicum sect. Hiantes</taxon>
    </lineage>
</organism>
<reference evidence="1 2" key="1">
    <citation type="submission" date="2020-05" db="EMBL/GenBank/DDBJ databases">
        <title>WGS assembly of Panicum virgatum.</title>
        <authorList>
            <person name="Lovell J.T."/>
            <person name="Jenkins J."/>
            <person name="Shu S."/>
            <person name="Juenger T.E."/>
            <person name="Schmutz J."/>
        </authorList>
    </citation>
    <scope>NUCLEOTIDE SEQUENCE [LARGE SCALE GENOMIC DNA]</scope>
    <source>
        <strain evidence="2">cv. AP13</strain>
    </source>
</reference>
<name>A0A8T0VAI0_PANVG</name>
<accession>A0A8T0VAI0</accession>
<dbReference type="SUPFAM" id="SSF56219">
    <property type="entry name" value="DNase I-like"/>
    <property type="match status" value="1"/>
</dbReference>
<dbReference type="InterPro" id="IPR036691">
    <property type="entry name" value="Endo/exonu/phosph_ase_sf"/>
</dbReference>
<dbReference type="Proteomes" id="UP000823388">
    <property type="component" value="Chromosome 2N"/>
</dbReference>
<evidence type="ECO:0000313" key="1">
    <source>
        <dbReference type="EMBL" id="KAG2633751.1"/>
    </source>
</evidence>
<dbReference type="PANTHER" id="PTHR33710">
    <property type="entry name" value="BNAC02G09200D PROTEIN"/>
    <property type="match status" value="1"/>
</dbReference>